<feature type="transmembrane region" description="Helical" evidence="1">
    <location>
        <begin position="21"/>
        <end position="43"/>
    </location>
</feature>
<keyword evidence="1" id="KW-0812">Transmembrane</keyword>
<evidence type="ECO:0000313" key="2">
    <source>
        <dbReference type="EMBL" id="MBJ6362582.1"/>
    </source>
</evidence>
<keyword evidence="1" id="KW-0472">Membrane</keyword>
<feature type="transmembrane region" description="Helical" evidence="1">
    <location>
        <begin position="146"/>
        <end position="168"/>
    </location>
</feature>
<dbReference type="EMBL" id="JAELUP010000077">
    <property type="protein sequence ID" value="MBJ6362582.1"/>
    <property type="molecule type" value="Genomic_DNA"/>
</dbReference>
<evidence type="ECO:0000313" key="3">
    <source>
        <dbReference type="Proteomes" id="UP000640274"/>
    </source>
</evidence>
<feature type="transmembrane region" description="Helical" evidence="1">
    <location>
        <begin position="245"/>
        <end position="264"/>
    </location>
</feature>
<feature type="transmembrane region" description="Helical" evidence="1">
    <location>
        <begin position="175"/>
        <end position="194"/>
    </location>
</feature>
<sequence>MMIRICNITRSFIITYLSLKTALVLISVLVSTCFISLAASGFFDYSVSERDVNAVSMTNRYYNSFFAMVSSIFTFVIVFSIALNFNKSSNNSSDYMYLTGGVSRKSFLTAKLLGVVVINALLFLLLAVLVSSISVFFNISFFEWNIFLTVITHGLNSTLLCLLAVFLVMLSRSSLVGCLPIIAYYLYNIFYSSARYSNDYINIVDSGVYKISNALLPVFTYKPFDITNANEYTYLFNLNLEPHFGIAYFVGYLIILSIISVYIYSSKDL</sequence>
<name>A0A934J0H4_9BACL</name>
<proteinExistence type="predicted"/>
<comment type="caution">
    <text evidence="2">The sequence shown here is derived from an EMBL/GenBank/DDBJ whole genome shotgun (WGS) entry which is preliminary data.</text>
</comment>
<gene>
    <name evidence="2" type="ORF">JFN88_15210</name>
</gene>
<accession>A0A934J0H4</accession>
<evidence type="ECO:0000256" key="1">
    <source>
        <dbReference type="SAM" id="Phobius"/>
    </source>
</evidence>
<keyword evidence="3" id="KW-1185">Reference proteome</keyword>
<feature type="transmembrane region" description="Helical" evidence="1">
    <location>
        <begin position="63"/>
        <end position="85"/>
    </location>
</feature>
<keyword evidence="1" id="KW-1133">Transmembrane helix</keyword>
<dbReference type="Proteomes" id="UP000640274">
    <property type="component" value="Unassembled WGS sequence"/>
</dbReference>
<organism evidence="2 3">
    <name type="scientific">Paenibacillus roseus</name>
    <dbReference type="NCBI Taxonomy" id="2798579"/>
    <lineage>
        <taxon>Bacteria</taxon>
        <taxon>Bacillati</taxon>
        <taxon>Bacillota</taxon>
        <taxon>Bacilli</taxon>
        <taxon>Bacillales</taxon>
        <taxon>Paenibacillaceae</taxon>
        <taxon>Paenibacillus</taxon>
    </lineage>
</organism>
<dbReference type="AlphaFoldDB" id="A0A934J0H4"/>
<protein>
    <submittedName>
        <fullName evidence="2">Uncharacterized protein</fullName>
    </submittedName>
</protein>
<feature type="transmembrane region" description="Helical" evidence="1">
    <location>
        <begin position="112"/>
        <end position="140"/>
    </location>
</feature>
<reference evidence="2" key="1">
    <citation type="submission" date="2020-12" db="EMBL/GenBank/DDBJ databases">
        <authorList>
            <person name="Huq M.A."/>
        </authorList>
    </citation>
    <scope>NUCLEOTIDE SEQUENCE</scope>
    <source>
        <strain evidence="2">MAHUQ-46</strain>
    </source>
</reference>
<dbReference type="RefSeq" id="WP_199020124.1">
    <property type="nucleotide sequence ID" value="NZ_JAELUP010000077.1"/>
</dbReference>